<feature type="coiled-coil region" evidence="1">
    <location>
        <begin position="158"/>
        <end position="201"/>
    </location>
</feature>
<gene>
    <name evidence="2" type="ORF">MEDL_22520</name>
</gene>
<dbReference type="Proteomes" id="UP000683360">
    <property type="component" value="Unassembled WGS sequence"/>
</dbReference>
<evidence type="ECO:0000313" key="3">
    <source>
        <dbReference type="Proteomes" id="UP000683360"/>
    </source>
</evidence>
<accession>A0A8S3RN45</accession>
<keyword evidence="1" id="KW-0175">Coiled coil</keyword>
<sequence length="311" mass="36482">MDDSIKDIHNTLLPDIEEKISTEEKERLKLEYWGRKWNLVVSGVRGTPLAEMPKATDVYVRHFFEKTLEIPKERIEKMLFQAVHRLPGKEGDKEKRKIIVRFNSLIDRDDVLAAGMKLQRGSGYSVVPDVPPSVAKLRFNLLNERLALSSSEQRKVHLKERSREEQELESQLNNLNNNENINDKREEITRIELQLRSLRESRIKGAIMRAKAKWQIEGERSTKYFCNLEKRNYIDKVIQKLTLDNGETITDQAKIRAEQKLYYENLYSSKKTIINNTHRANFFSLENPFIKILSDEQNINLEGELKKLRNS</sequence>
<organism evidence="2 3">
    <name type="scientific">Mytilus edulis</name>
    <name type="common">Blue mussel</name>
    <dbReference type="NCBI Taxonomy" id="6550"/>
    <lineage>
        <taxon>Eukaryota</taxon>
        <taxon>Metazoa</taxon>
        <taxon>Spiralia</taxon>
        <taxon>Lophotrochozoa</taxon>
        <taxon>Mollusca</taxon>
        <taxon>Bivalvia</taxon>
        <taxon>Autobranchia</taxon>
        <taxon>Pteriomorphia</taxon>
        <taxon>Mytilida</taxon>
        <taxon>Mytiloidea</taxon>
        <taxon>Mytilidae</taxon>
        <taxon>Mytilinae</taxon>
        <taxon>Mytilus</taxon>
    </lineage>
</organism>
<name>A0A8S3RN45_MYTED</name>
<proteinExistence type="predicted"/>
<evidence type="ECO:0000313" key="2">
    <source>
        <dbReference type="EMBL" id="CAG2208151.1"/>
    </source>
</evidence>
<comment type="caution">
    <text evidence="2">The sequence shown here is derived from an EMBL/GenBank/DDBJ whole genome shotgun (WGS) entry which is preliminary data.</text>
</comment>
<keyword evidence="3" id="KW-1185">Reference proteome</keyword>
<dbReference type="EMBL" id="CAJPWZ010001104">
    <property type="protein sequence ID" value="CAG2208151.1"/>
    <property type="molecule type" value="Genomic_DNA"/>
</dbReference>
<protein>
    <submittedName>
        <fullName evidence="2">Uncharacterized protein</fullName>
    </submittedName>
</protein>
<reference evidence="2" key="1">
    <citation type="submission" date="2021-03" db="EMBL/GenBank/DDBJ databases">
        <authorList>
            <person name="Bekaert M."/>
        </authorList>
    </citation>
    <scope>NUCLEOTIDE SEQUENCE</scope>
</reference>
<dbReference type="AlphaFoldDB" id="A0A8S3RN45"/>
<evidence type="ECO:0000256" key="1">
    <source>
        <dbReference type="SAM" id="Coils"/>
    </source>
</evidence>
<dbReference type="OrthoDB" id="9909359at2759"/>